<evidence type="ECO:0000313" key="12">
    <source>
        <dbReference type="Proteomes" id="UP000325785"/>
    </source>
</evidence>
<dbReference type="SUPFAM" id="SSF51621">
    <property type="entry name" value="Phosphoenolpyruvate/pyruvate domain"/>
    <property type="match status" value="1"/>
</dbReference>
<name>A0A0T5P2I8_9RHOB</name>
<dbReference type="InterPro" id="IPR011206">
    <property type="entry name" value="Citrate_lyase_beta/mcl1/mcl2"/>
</dbReference>
<dbReference type="EMBL" id="LAXI01000024">
    <property type="protein sequence ID" value="KRS15278.1"/>
    <property type="molecule type" value="Genomic_DNA"/>
</dbReference>
<dbReference type="PATRIC" id="fig|540747.5.peg.3271"/>
<feature type="binding site" evidence="6">
    <location>
        <position position="140"/>
    </location>
    <ligand>
        <name>Mg(2+)</name>
        <dbReference type="ChEBI" id="CHEBI:18420"/>
    </ligand>
</feature>
<dbReference type="Pfam" id="PF03328">
    <property type="entry name" value="HpcH_HpaI"/>
    <property type="match status" value="1"/>
</dbReference>
<feature type="binding site" evidence="5">
    <location>
        <position position="140"/>
    </location>
    <ligand>
        <name>substrate</name>
    </ligand>
</feature>
<dbReference type="PANTHER" id="PTHR32308:SF0">
    <property type="entry name" value="HPCH_HPAI ALDOLASE_CITRATE LYASE DOMAIN-CONTAINING PROTEIN"/>
    <property type="match status" value="1"/>
</dbReference>
<dbReference type="Proteomes" id="UP000051401">
    <property type="component" value="Unassembled WGS sequence"/>
</dbReference>
<keyword evidence="3 6" id="KW-0479">Metal-binding</keyword>
<dbReference type="PIRSF" id="PIRSF015582">
    <property type="entry name" value="Cit_lyase_B"/>
    <property type="match status" value="1"/>
</dbReference>
<dbReference type="EC" id="4.1.3.6" evidence="10"/>
<dbReference type="Gene3D" id="3.20.20.60">
    <property type="entry name" value="Phosphoenolpyruvate-binding domains"/>
    <property type="match status" value="1"/>
</dbReference>
<dbReference type="InterPro" id="IPR005000">
    <property type="entry name" value="Aldolase/citrate-lyase_domain"/>
</dbReference>
<dbReference type="EMBL" id="CP031598">
    <property type="protein sequence ID" value="QEW25069.1"/>
    <property type="molecule type" value="Genomic_DNA"/>
</dbReference>
<dbReference type="KEGG" id="rid:RIdsm_00853"/>
<dbReference type="PANTHER" id="PTHR32308">
    <property type="entry name" value="LYASE BETA SUBUNIT, PUTATIVE (AFU_ORTHOLOGUE AFUA_4G13030)-RELATED"/>
    <property type="match status" value="1"/>
</dbReference>
<evidence type="ECO:0000256" key="6">
    <source>
        <dbReference type="PIRSR" id="PIRSR015582-2"/>
    </source>
</evidence>
<keyword evidence="11" id="KW-1185">Reference proteome</keyword>
<dbReference type="GO" id="GO:0008815">
    <property type="term" value="F:citrate (pro-3S)-lyase activity"/>
    <property type="evidence" value="ECO:0007669"/>
    <property type="project" value="UniProtKB-EC"/>
</dbReference>
<keyword evidence="9" id="KW-0456">Lyase</keyword>
<feature type="domain" description="HpcH/HpaI aldolase/citrate lyase" evidence="8">
    <location>
        <begin position="17"/>
        <end position="234"/>
    </location>
</feature>
<organism evidence="9 11">
    <name type="scientific">Roseovarius indicus</name>
    <dbReference type="NCBI Taxonomy" id="540747"/>
    <lineage>
        <taxon>Bacteria</taxon>
        <taxon>Pseudomonadati</taxon>
        <taxon>Pseudomonadota</taxon>
        <taxon>Alphaproteobacteria</taxon>
        <taxon>Rhodobacterales</taxon>
        <taxon>Roseobacteraceae</taxon>
        <taxon>Roseovarius</taxon>
    </lineage>
</organism>
<protein>
    <submittedName>
        <fullName evidence="9">Citrate lyase subunit beta</fullName>
        <ecNumber evidence="10">4.1.3.6</ecNumber>
    </submittedName>
</protein>
<proteinExistence type="inferred from homology"/>
<comment type="similarity">
    <text evidence="2">Belongs to the HpcH/HpaI aldolase family.</text>
</comment>
<evidence type="ECO:0000313" key="10">
    <source>
        <dbReference type="EMBL" id="QEW25069.1"/>
    </source>
</evidence>
<evidence type="ECO:0000256" key="5">
    <source>
        <dbReference type="PIRSR" id="PIRSR015582-1"/>
    </source>
</evidence>
<evidence type="ECO:0000313" key="9">
    <source>
        <dbReference type="EMBL" id="KRS15278.1"/>
    </source>
</evidence>
<gene>
    <name evidence="10" type="primary">citE</name>
    <name evidence="10" type="ORF">RIdsm_00853</name>
    <name evidence="9" type="ORF">XM52_24590</name>
</gene>
<dbReference type="STRING" id="540747.SAMN04488031_10945"/>
<keyword evidence="4 6" id="KW-0460">Magnesium</keyword>
<dbReference type="RefSeq" id="WP_057820571.1">
    <property type="nucleotide sequence ID" value="NZ_CP031598.1"/>
</dbReference>
<reference evidence="9 11" key="1">
    <citation type="submission" date="2015-04" db="EMBL/GenBank/DDBJ databases">
        <title>The draft genome sequence of Roseovarius indicus B108T.</title>
        <authorList>
            <person name="Li G."/>
            <person name="Lai Q."/>
            <person name="Shao Z."/>
            <person name="Yan P."/>
        </authorList>
    </citation>
    <scope>NUCLEOTIDE SEQUENCE [LARGE SCALE GENOMIC DNA]</scope>
    <source>
        <strain evidence="9 11">B108</strain>
    </source>
</reference>
<evidence type="ECO:0000313" key="11">
    <source>
        <dbReference type="Proteomes" id="UP000051401"/>
    </source>
</evidence>
<evidence type="ECO:0000256" key="1">
    <source>
        <dbReference type="ARBA" id="ARBA00001946"/>
    </source>
</evidence>
<feature type="binding site" evidence="6">
    <location>
        <position position="167"/>
    </location>
    <ligand>
        <name>Mg(2+)</name>
        <dbReference type="ChEBI" id="CHEBI:18420"/>
    </ligand>
</feature>
<dbReference type="GO" id="GO:0000287">
    <property type="term" value="F:magnesium ion binding"/>
    <property type="evidence" value="ECO:0007669"/>
    <property type="project" value="TreeGrafter"/>
</dbReference>
<evidence type="ECO:0000259" key="8">
    <source>
        <dbReference type="Pfam" id="PF03328"/>
    </source>
</evidence>
<dbReference type="InterPro" id="IPR015813">
    <property type="entry name" value="Pyrv/PenolPyrv_kinase-like_dom"/>
</dbReference>
<evidence type="ECO:0000256" key="3">
    <source>
        <dbReference type="ARBA" id="ARBA00022723"/>
    </source>
</evidence>
<reference evidence="10 12" key="2">
    <citation type="submission" date="2018-08" db="EMBL/GenBank/DDBJ databases">
        <title>Genetic Globetrotter - A new plasmid hitch-hiking vast phylogenetic and geographic distances.</title>
        <authorList>
            <person name="Vollmers J."/>
            <person name="Petersen J."/>
        </authorList>
    </citation>
    <scope>NUCLEOTIDE SEQUENCE [LARGE SCALE GENOMIC DNA]</scope>
    <source>
        <strain evidence="10 12">DSM 26383</strain>
    </source>
</reference>
<evidence type="ECO:0000256" key="7">
    <source>
        <dbReference type="SAM" id="MobiDB-lite"/>
    </source>
</evidence>
<evidence type="ECO:0000256" key="2">
    <source>
        <dbReference type="ARBA" id="ARBA00005568"/>
    </source>
</evidence>
<dbReference type="Proteomes" id="UP000325785">
    <property type="component" value="Chromosome"/>
</dbReference>
<dbReference type="GO" id="GO:0006107">
    <property type="term" value="P:oxaloacetate metabolic process"/>
    <property type="evidence" value="ECO:0007669"/>
    <property type="project" value="TreeGrafter"/>
</dbReference>
<dbReference type="OrthoDB" id="9800547at2"/>
<comment type="cofactor">
    <cofactor evidence="1">
        <name>Mg(2+)</name>
        <dbReference type="ChEBI" id="CHEBI:18420"/>
    </cofactor>
</comment>
<evidence type="ECO:0000256" key="4">
    <source>
        <dbReference type="ARBA" id="ARBA00022842"/>
    </source>
</evidence>
<sequence>MPNSSDQDRTGISPRVRSWLFVPGGDDPSLDDAPQSGADVLIQELEDSTPPDLRPHARHRAEQLYDTWRAAGMMATVRINPLAADGLADLTEVMKGRPDAVHLPKVRDPADIIDLDAEITRLEAAYGIAPGATKIVPNLETARGIMQTFAIATCSPRVIALLCSTEDLALDLGAPRTQEGHELAYCRQRMHVETTAAGKLSIDCPYTFSDTEGCRIDTLYGRSLGYSAKAAVSPQHARVVTDVMTPSDQEIAKARAVIGAFEAARQQGLDRAELDGHLVEVPSYTSALQLIARARSLAVI</sequence>
<dbReference type="InterPro" id="IPR040442">
    <property type="entry name" value="Pyrv_kinase-like_dom_sf"/>
</dbReference>
<accession>A0A0T5P2I8</accession>
<feature type="binding site" evidence="5">
    <location>
        <position position="78"/>
    </location>
    <ligand>
        <name>substrate</name>
    </ligand>
</feature>
<feature type="region of interest" description="Disordered" evidence="7">
    <location>
        <begin position="1"/>
        <end position="36"/>
    </location>
</feature>
<dbReference type="AlphaFoldDB" id="A0A0T5P2I8"/>